<dbReference type="GO" id="GO:0008831">
    <property type="term" value="F:dTDP-4-dehydrorhamnose reductase activity"/>
    <property type="evidence" value="ECO:0007669"/>
    <property type="project" value="UniProtKB-EC"/>
</dbReference>
<dbReference type="Pfam" id="PF04321">
    <property type="entry name" value="RmlD_sub_bind"/>
    <property type="match status" value="1"/>
</dbReference>
<keyword evidence="2" id="KW-0560">Oxidoreductase</keyword>
<feature type="domain" description="RmlD-like substrate binding" evidence="3">
    <location>
        <begin position="7"/>
        <end position="277"/>
    </location>
</feature>
<dbReference type="AlphaFoldDB" id="A0A510HPF7"/>
<dbReference type="InterPro" id="IPR005913">
    <property type="entry name" value="dTDP_dehydrorham_reduct"/>
</dbReference>
<evidence type="ECO:0000313" key="5">
    <source>
        <dbReference type="Proteomes" id="UP000318065"/>
    </source>
</evidence>
<sequence length="285" mass="31314">MSGAARRVLVTGAGGQLGRELAVRLPEYGYEVVALGHGELDIADAGAVGEALRRHAPEVVVNAAAYTNVDGCESESVLAYRINALGPRNLAQSCERMGCELLHVSTNYVFDGSSERPYAPWDRPNPLSVYGATKLAGEEYVRHLCTRWYLVRTAGVYGEGRNFVRTMLRAARERKTLKVKDDEYISPTYARDLARGIARIIQGGLYGIYHVTNAGSCSWHEFAREIFRIAGMDVEVVPVPSSGYPLPAARPANGVLSSPDGPALRHWREALAEYLREELGRERHA</sequence>
<dbReference type="FunFam" id="3.40.50.720:FF:000159">
    <property type="entry name" value="dTDP-4-dehydrorhamnose reductase"/>
    <property type="match status" value="1"/>
</dbReference>
<dbReference type="Gene3D" id="3.40.50.720">
    <property type="entry name" value="NAD(P)-binding Rossmann-like Domain"/>
    <property type="match status" value="1"/>
</dbReference>
<dbReference type="Proteomes" id="UP000318065">
    <property type="component" value="Chromosome"/>
</dbReference>
<comment type="similarity">
    <text evidence="1 2">Belongs to the dTDP-4-dehydrorhamnose reductase family.</text>
</comment>
<dbReference type="PANTHER" id="PTHR10491">
    <property type="entry name" value="DTDP-4-DEHYDRORHAMNOSE REDUCTASE"/>
    <property type="match status" value="1"/>
</dbReference>
<dbReference type="InterPro" id="IPR036291">
    <property type="entry name" value="NAD(P)-bd_dom_sf"/>
</dbReference>
<name>A0A510HPF7_9ACTN</name>
<evidence type="ECO:0000259" key="3">
    <source>
        <dbReference type="Pfam" id="PF04321"/>
    </source>
</evidence>
<comment type="pathway">
    <text evidence="2">Carbohydrate biosynthesis; dTDP-L-rhamnose biosynthesis.</text>
</comment>
<dbReference type="EMBL" id="AP019791">
    <property type="protein sequence ID" value="BBL80637.1"/>
    <property type="molecule type" value="Genomic_DNA"/>
</dbReference>
<organism evidence="4 5">
    <name type="scientific">Rubrobacter xylanophilus</name>
    <dbReference type="NCBI Taxonomy" id="49319"/>
    <lineage>
        <taxon>Bacteria</taxon>
        <taxon>Bacillati</taxon>
        <taxon>Actinomycetota</taxon>
        <taxon>Rubrobacteria</taxon>
        <taxon>Rubrobacterales</taxon>
        <taxon>Rubrobacteraceae</taxon>
        <taxon>Rubrobacter</taxon>
    </lineage>
</organism>
<evidence type="ECO:0000313" key="4">
    <source>
        <dbReference type="EMBL" id="BBL80637.1"/>
    </source>
</evidence>
<dbReference type="OrthoDB" id="9803892at2"/>
<dbReference type="NCBIfam" id="TIGR01214">
    <property type="entry name" value="rmlD"/>
    <property type="match status" value="1"/>
</dbReference>
<reference evidence="4" key="1">
    <citation type="journal article" date="2019" name="Microbiol. Resour. Announc.">
        <title>Complete Genome Sequence of Rubrobacter xylanophilus Strain AA3-22, Isolated from Arima Onsen in Japan.</title>
        <authorList>
            <person name="Tomariguchi N."/>
            <person name="Miyazaki K."/>
        </authorList>
    </citation>
    <scope>NUCLEOTIDE SEQUENCE [LARGE SCALE GENOMIC DNA]</scope>
    <source>
        <strain evidence="4">AA3-22</strain>
    </source>
</reference>
<dbReference type="EC" id="1.1.1.133" evidence="2"/>
<gene>
    <name evidence="4" type="ORF">RxyAA322_24910</name>
</gene>
<protein>
    <recommendedName>
        <fullName evidence="2">dTDP-4-dehydrorhamnose reductase</fullName>
        <ecNumber evidence="2">1.1.1.133</ecNumber>
    </recommendedName>
</protein>
<proteinExistence type="inferred from homology"/>
<dbReference type="Gene3D" id="3.90.25.10">
    <property type="entry name" value="UDP-galactose 4-epimerase, domain 1"/>
    <property type="match status" value="1"/>
</dbReference>
<dbReference type="InterPro" id="IPR029903">
    <property type="entry name" value="RmlD-like-bd"/>
</dbReference>
<accession>A0A510HPF7</accession>
<evidence type="ECO:0000256" key="2">
    <source>
        <dbReference type="RuleBase" id="RU364082"/>
    </source>
</evidence>
<dbReference type="PANTHER" id="PTHR10491:SF4">
    <property type="entry name" value="METHIONINE ADENOSYLTRANSFERASE 2 SUBUNIT BETA"/>
    <property type="match status" value="1"/>
</dbReference>
<dbReference type="UniPathway" id="UPA00124"/>
<keyword evidence="2" id="KW-0521">NADP</keyword>
<dbReference type="CDD" id="cd05254">
    <property type="entry name" value="dTDP_HR_like_SDR_e"/>
    <property type="match status" value="1"/>
</dbReference>
<evidence type="ECO:0000256" key="1">
    <source>
        <dbReference type="ARBA" id="ARBA00010944"/>
    </source>
</evidence>
<keyword evidence="5" id="KW-1185">Reference proteome</keyword>
<dbReference type="RefSeq" id="WP_143528624.1">
    <property type="nucleotide sequence ID" value="NZ_AP019791.1"/>
</dbReference>
<dbReference type="GO" id="GO:0019305">
    <property type="term" value="P:dTDP-rhamnose biosynthetic process"/>
    <property type="evidence" value="ECO:0007669"/>
    <property type="project" value="UniProtKB-UniPathway"/>
</dbReference>
<dbReference type="GO" id="GO:0005829">
    <property type="term" value="C:cytosol"/>
    <property type="evidence" value="ECO:0007669"/>
    <property type="project" value="TreeGrafter"/>
</dbReference>
<comment type="function">
    <text evidence="2">Catalyzes the reduction of dTDP-6-deoxy-L-lyxo-4-hexulose to yield dTDP-L-rhamnose.</text>
</comment>
<dbReference type="SUPFAM" id="SSF51735">
    <property type="entry name" value="NAD(P)-binding Rossmann-fold domains"/>
    <property type="match status" value="1"/>
</dbReference>